<dbReference type="InterPro" id="IPR045053">
    <property type="entry name" value="MAN-like"/>
</dbReference>
<dbReference type="PANTHER" id="PTHR31451:SF39">
    <property type="entry name" value="MANNAN ENDO-1,4-BETA-MANNOSIDASE 1"/>
    <property type="match status" value="1"/>
</dbReference>
<dbReference type="InterPro" id="IPR017853">
    <property type="entry name" value="GH"/>
</dbReference>
<dbReference type="Proteomes" id="UP000077115">
    <property type="component" value="Unassembled WGS sequence"/>
</dbReference>
<evidence type="ECO:0000256" key="5">
    <source>
        <dbReference type="ARBA" id="ARBA00022525"/>
    </source>
</evidence>
<reference evidence="10 11" key="1">
    <citation type="submission" date="2006-10" db="EMBL/GenBank/DDBJ databases">
        <title>The Genome Sequence of Batrachochytrium dendrobatidis JEL423.</title>
        <authorList>
            <consortium name="The Broad Institute Genome Sequencing Platform"/>
            <person name="Birren B."/>
            <person name="Lander E."/>
            <person name="Galagan J."/>
            <person name="Cuomo C."/>
            <person name="Devon K."/>
            <person name="Jaffe D."/>
            <person name="Butler J."/>
            <person name="Alvarez P."/>
            <person name="Gnerre S."/>
            <person name="Grabherr M."/>
            <person name="Kleber M."/>
            <person name="Mauceli E."/>
            <person name="Brockman W."/>
            <person name="Young S."/>
            <person name="LaButti K."/>
            <person name="Sykes S."/>
            <person name="DeCaprio D."/>
            <person name="Crawford M."/>
            <person name="Koehrsen M."/>
            <person name="Engels R."/>
            <person name="Montgomery P."/>
            <person name="Pearson M."/>
            <person name="Howarth C."/>
            <person name="Larson L."/>
            <person name="White J."/>
            <person name="O'Leary S."/>
            <person name="Kodira C."/>
            <person name="Zeng Q."/>
            <person name="Yandava C."/>
            <person name="Alvarado L."/>
            <person name="Longcore J."/>
            <person name="James T."/>
        </authorList>
    </citation>
    <scope>NUCLEOTIDE SEQUENCE [LARGE SCALE GENOMIC DNA]</scope>
    <source>
        <strain evidence="10 11">JEL423</strain>
    </source>
</reference>
<sequence length="537" mass="60124">MIRITNRKSEMSNPTAGSSALAIPRSYINPLPASAHFDFIQRNAQGDLVEKGTSTPFRWLSFNIPALLLCEDRPQFQRGYPMCKNPDPNPVDWKDGYKLGTENGRRCIISPYGENAWEWVVPDPWEQEDAVRSIAGLGGRVIRTYTLGFGDHYHMEGPGKFNEKAFVAMDHALALCRKYGVRLVIPLVNQNSPNLYYGDYGIMTGFRKKSPSAFFTDPELINDFKGLIKFMLNRKNTVNGIRYGDDCTILAWQTGNELGGWEGAPPPSRWTIDIATYIKGLAPNTLVMDGTMGGLDFKKRIPIESLQSKYVDVFSNNYYYGRQDIQRLKDDPAHTRLYKKAFAVTEFGLADEGTLTDVATAISSNKLVSGGLLWSLRYHSVFSGFYTHFEKLNYWSYHIPGFPAAKGFMPEETNIVKMVRNLALPLAGRSTKEPYPCPPTPGAIRGVTPLTLKWKGSTWAARYSVARCKCSTPTPPPETVWETLSWSVKDNVEWGKTIYSDKTAVKGVLYCYKIQAISVDGFVCGKDALIIGPIKNS</sequence>
<organism evidence="10 11">
    <name type="scientific">Batrachochytrium dendrobatidis (strain JEL423)</name>
    <dbReference type="NCBI Taxonomy" id="403673"/>
    <lineage>
        <taxon>Eukaryota</taxon>
        <taxon>Fungi</taxon>
        <taxon>Fungi incertae sedis</taxon>
        <taxon>Chytridiomycota</taxon>
        <taxon>Chytridiomycota incertae sedis</taxon>
        <taxon>Chytridiomycetes</taxon>
        <taxon>Rhizophydiales</taxon>
        <taxon>Rhizophydiales incertae sedis</taxon>
        <taxon>Batrachochytrium</taxon>
    </lineage>
</organism>
<comment type="subcellular location">
    <subcellularLocation>
        <location evidence="2">Secreted</location>
    </subcellularLocation>
</comment>
<gene>
    <name evidence="10" type="ORF">BDEG_21673</name>
</gene>
<evidence type="ECO:0000259" key="9">
    <source>
        <dbReference type="Pfam" id="PF26410"/>
    </source>
</evidence>
<accession>A0A177WD11</accession>
<comment type="catalytic activity">
    <reaction evidence="1">
        <text>Random hydrolysis of (1-&gt;4)-beta-D-mannosidic linkages in mannans, galactomannans and glucomannans.</text>
        <dbReference type="EC" id="3.2.1.78"/>
    </reaction>
</comment>
<name>A0A177WD11_BATDL</name>
<evidence type="ECO:0000313" key="10">
    <source>
        <dbReference type="EMBL" id="OAJ37676.1"/>
    </source>
</evidence>
<reference evidence="10 11" key="2">
    <citation type="submission" date="2016-05" db="EMBL/GenBank/DDBJ databases">
        <title>Lineage-specific infection strategies underlie the spectrum of fungal disease in amphibians.</title>
        <authorList>
            <person name="Cuomo C.A."/>
            <person name="Farrer R.A."/>
            <person name="James T."/>
            <person name="Longcore J."/>
            <person name="Birren B."/>
        </authorList>
    </citation>
    <scope>NUCLEOTIDE SEQUENCE [LARGE SCALE GENOMIC DNA]</scope>
    <source>
        <strain evidence="10 11">JEL423</strain>
    </source>
</reference>
<evidence type="ECO:0000256" key="3">
    <source>
        <dbReference type="ARBA" id="ARBA00005641"/>
    </source>
</evidence>
<comment type="similarity">
    <text evidence="3">Belongs to the glycosyl hydrolase 5 (cellulase A) family.</text>
</comment>
<dbReference type="STRING" id="403673.A0A177WD11"/>
<dbReference type="SUPFAM" id="SSF51445">
    <property type="entry name" value="(Trans)glycosidases"/>
    <property type="match status" value="1"/>
</dbReference>
<dbReference type="OrthoDB" id="406631at2759"/>
<dbReference type="EMBL" id="DS022301">
    <property type="protein sequence ID" value="OAJ37676.1"/>
    <property type="molecule type" value="Genomic_DNA"/>
</dbReference>
<keyword evidence="8" id="KW-0326">Glycosidase</keyword>
<dbReference type="GO" id="GO:0016985">
    <property type="term" value="F:mannan endo-1,4-beta-mannosidase activity"/>
    <property type="evidence" value="ECO:0007669"/>
    <property type="project" value="UniProtKB-EC"/>
</dbReference>
<evidence type="ECO:0000256" key="2">
    <source>
        <dbReference type="ARBA" id="ARBA00004613"/>
    </source>
</evidence>
<evidence type="ECO:0000256" key="4">
    <source>
        <dbReference type="ARBA" id="ARBA00012706"/>
    </source>
</evidence>
<dbReference type="AlphaFoldDB" id="A0A177WD11"/>
<dbReference type="eggNOG" id="ENOG502QSGK">
    <property type="taxonomic scope" value="Eukaryota"/>
</dbReference>
<dbReference type="Gene3D" id="3.20.20.80">
    <property type="entry name" value="Glycosidases"/>
    <property type="match status" value="1"/>
</dbReference>
<dbReference type="InterPro" id="IPR001547">
    <property type="entry name" value="Glyco_hydro_5"/>
</dbReference>
<keyword evidence="5" id="KW-0964">Secreted</keyword>
<keyword evidence="7" id="KW-0378">Hydrolase</keyword>
<dbReference type="Pfam" id="PF26410">
    <property type="entry name" value="GH5_mannosidase"/>
    <property type="match status" value="1"/>
</dbReference>
<dbReference type="VEuPathDB" id="FungiDB:BDEG_21673"/>
<dbReference type="EC" id="3.2.1.78" evidence="4"/>
<evidence type="ECO:0000256" key="1">
    <source>
        <dbReference type="ARBA" id="ARBA00001678"/>
    </source>
</evidence>
<dbReference type="GO" id="GO:0005576">
    <property type="term" value="C:extracellular region"/>
    <property type="evidence" value="ECO:0007669"/>
    <property type="project" value="UniProtKB-SubCell"/>
</dbReference>
<feature type="domain" description="Glycoside hydrolase family 5" evidence="9">
    <location>
        <begin position="155"/>
        <end position="296"/>
    </location>
</feature>
<dbReference type="PANTHER" id="PTHR31451">
    <property type="match status" value="1"/>
</dbReference>
<evidence type="ECO:0000313" key="11">
    <source>
        <dbReference type="Proteomes" id="UP000077115"/>
    </source>
</evidence>
<evidence type="ECO:0000256" key="8">
    <source>
        <dbReference type="ARBA" id="ARBA00023295"/>
    </source>
</evidence>
<proteinExistence type="inferred from homology"/>
<evidence type="ECO:0000256" key="7">
    <source>
        <dbReference type="ARBA" id="ARBA00022801"/>
    </source>
</evidence>
<evidence type="ECO:0000256" key="6">
    <source>
        <dbReference type="ARBA" id="ARBA00022729"/>
    </source>
</evidence>
<protein>
    <recommendedName>
        <fullName evidence="4">mannan endo-1,4-beta-mannosidase</fullName>
        <ecNumber evidence="4">3.2.1.78</ecNumber>
    </recommendedName>
</protein>
<keyword evidence="6" id="KW-0732">Signal</keyword>